<sequence length="455" mass="51756">MKSIVIACHLMLFFWFNLSAQNLTVYQDTLHIHINFRQGYSSVDSSYCDNRAQLDSLVTLLNGAVGDSLSIVRSVTVKGCASPEGYTSWNHTLSEKRARNVRAYILEKVSLADSVVHVGPSDVGWELLSEMIAASDQPWRDEAVEIIANTPIWIFEEGRIVDGRKNRLCMLRGGRAWRYMSEHFFPVLRNTRFQIIYEKELLHKPLVEAKEGVADGNVFKAEKLETDLVTTDTLMLEPENGAVHDALARISGEAFADSGVETELQETGKEQVRKERRRGLLLKTNLLYDAVTVPNVGLEVPLGTVWSVGANWMYAWWSNGAKHRYLRTYGGDVELRRWFSPKHRSRTWMCGHHVGVYGQMLTYDVEWGGMGYQGDHWTWAAGLSYGYSLPVGKHFNIDFTLGVGYLQGDYMKYNPQDDCYVWDSTHGRKWFGPTKAEISLVWFIGGRYERKGGAR</sequence>
<name>A0A413H4C7_9BACE</name>
<proteinExistence type="predicted"/>
<evidence type="ECO:0000313" key="3">
    <source>
        <dbReference type="Proteomes" id="UP000286075"/>
    </source>
</evidence>
<keyword evidence="1" id="KW-0732">Signal</keyword>
<evidence type="ECO:0000313" key="2">
    <source>
        <dbReference type="EMBL" id="RGX78415.1"/>
    </source>
</evidence>
<evidence type="ECO:0000256" key="1">
    <source>
        <dbReference type="SAM" id="SignalP"/>
    </source>
</evidence>
<protein>
    <submittedName>
        <fullName evidence="2">DUF3575 domain-containing protein</fullName>
    </submittedName>
</protein>
<dbReference type="EMBL" id="QSCF01000016">
    <property type="protein sequence ID" value="RGX78415.1"/>
    <property type="molecule type" value="Genomic_DNA"/>
</dbReference>
<dbReference type="Pfam" id="PF12099">
    <property type="entry name" value="DUF3575"/>
    <property type="match status" value="1"/>
</dbReference>
<dbReference type="InterPro" id="IPR021958">
    <property type="entry name" value="DUF3575"/>
</dbReference>
<dbReference type="Proteomes" id="UP000286075">
    <property type="component" value="Unassembled WGS sequence"/>
</dbReference>
<feature type="chain" id="PRO_5019332565" evidence="1">
    <location>
        <begin position="21"/>
        <end position="455"/>
    </location>
</feature>
<organism evidence="2 3">
    <name type="scientific">Bacteroides stercorirosoris</name>
    <dbReference type="NCBI Taxonomy" id="871324"/>
    <lineage>
        <taxon>Bacteria</taxon>
        <taxon>Pseudomonadati</taxon>
        <taxon>Bacteroidota</taxon>
        <taxon>Bacteroidia</taxon>
        <taxon>Bacteroidales</taxon>
        <taxon>Bacteroidaceae</taxon>
        <taxon>Bacteroides</taxon>
    </lineage>
</organism>
<accession>A0A413H4C7</accession>
<dbReference type="AlphaFoldDB" id="A0A413H4C7"/>
<dbReference type="InterPro" id="IPR036737">
    <property type="entry name" value="OmpA-like_sf"/>
</dbReference>
<dbReference type="SUPFAM" id="SSF103088">
    <property type="entry name" value="OmpA-like"/>
    <property type="match status" value="1"/>
</dbReference>
<dbReference type="Gene3D" id="3.30.1330.60">
    <property type="entry name" value="OmpA-like domain"/>
    <property type="match status" value="1"/>
</dbReference>
<feature type="signal peptide" evidence="1">
    <location>
        <begin position="1"/>
        <end position="20"/>
    </location>
</feature>
<reference evidence="2 3" key="1">
    <citation type="submission" date="2018-08" db="EMBL/GenBank/DDBJ databases">
        <title>A genome reference for cultivated species of the human gut microbiota.</title>
        <authorList>
            <person name="Zou Y."/>
            <person name="Xue W."/>
            <person name="Luo G."/>
        </authorList>
    </citation>
    <scope>NUCLEOTIDE SEQUENCE [LARGE SCALE GENOMIC DNA]</scope>
    <source>
        <strain evidence="2 3">OF03-9BH</strain>
    </source>
</reference>
<dbReference type="OrthoDB" id="1046564at2"/>
<gene>
    <name evidence="2" type="ORF">DXA68_11360</name>
</gene>
<comment type="caution">
    <text evidence="2">The sequence shown here is derived from an EMBL/GenBank/DDBJ whole genome shotgun (WGS) entry which is preliminary data.</text>
</comment>